<dbReference type="EMBL" id="CAJNDS010002586">
    <property type="protein sequence ID" value="CAE7535094.1"/>
    <property type="molecule type" value="Genomic_DNA"/>
</dbReference>
<accession>A0A812TGW6</accession>
<dbReference type="Proteomes" id="UP000604046">
    <property type="component" value="Unassembled WGS sequence"/>
</dbReference>
<dbReference type="AlphaFoldDB" id="A0A812TGW6"/>
<evidence type="ECO:0000313" key="1">
    <source>
        <dbReference type="EMBL" id="CAE7535094.1"/>
    </source>
</evidence>
<evidence type="ECO:0000313" key="2">
    <source>
        <dbReference type="Proteomes" id="UP000604046"/>
    </source>
</evidence>
<comment type="caution">
    <text evidence="1">The sequence shown here is derived from an EMBL/GenBank/DDBJ whole genome shotgun (WGS) entry which is preliminary data.</text>
</comment>
<sequence>MFAARRVLAGPSPGVCRIYLPTYPEHQERRILRFPGVGRPRGWKRLISPQVCSEYCKNAVLADMLIATCEAGEVALTRRCPDQVKKATILSNIDGPSPELMGQTKEEATRCQRAKKRVFSARDDAFFNFEDLEELELEACDEYCLR</sequence>
<protein>
    <submittedName>
        <fullName evidence="1">Uncharacterized protein</fullName>
    </submittedName>
</protein>
<keyword evidence="2" id="KW-1185">Reference proteome</keyword>
<gene>
    <name evidence="1" type="ORF">SNAT2548_LOCUS29987</name>
</gene>
<name>A0A812TGW6_9DINO</name>
<organism evidence="1 2">
    <name type="scientific">Symbiodinium natans</name>
    <dbReference type="NCBI Taxonomy" id="878477"/>
    <lineage>
        <taxon>Eukaryota</taxon>
        <taxon>Sar</taxon>
        <taxon>Alveolata</taxon>
        <taxon>Dinophyceae</taxon>
        <taxon>Suessiales</taxon>
        <taxon>Symbiodiniaceae</taxon>
        <taxon>Symbiodinium</taxon>
    </lineage>
</organism>
<reference evidence="1" key="1">
    <citation type="submission" date="2021-02" db="EMBL/GenBank/DDBJ databases">
        <authorList>
            <person name="Dougan E. K."/>
            <person name="Rhodes N."/>
            <person name="Thang M."/>
            <person name="Chan C."/>
        </authorList>
    </citation>
    <scope>NUCLEOTIDE SEQUENCE</scope>
</reference>
<proteinExistence type="predicted"/>